<protein>
    <submittedName>
        <fullName evidence="1">Thiol-disulfide oxidoreductase DCC family protein</fullName>
    </submittedName>
</protein>
<comment type="caution">
    <text evidence="1">The sequence shown here is derived from an EMBL/GenBank/DDBJ whole genome shotgun (WGS) entry which is preliminary data.</text>
</comment>
<sequence>MGNDKKIILFDGVCNLCNGFVLFIIKRDAEDVFRYASLQSNIGQKLLLERNIDSTTTDSVVLIEPGVAYYIKSDAALQIGSHLKGYGSISRILYLIPSGLRNIVYDLIARYRYAWFGKKDSCMIPTPELQAKFLE</sequence>
<dbReference type="Pfam" id="PF04134">
    <property type="entry name" value="DCC1-like"/>
    <property type="match status" value="1"/>
</dbReference>
<dbReference type="Proteomes" id="UP001597012">
    <property type="component" value="Unassembled WGS sequence"/>
</dbReference>
<proteinExistence type="predicted"/>
<evidence type="ECO:0000313" key="2">
    <source>
        <dbReference type="Proteomes" id="UP001597012"/>
    </source>
</evidence>
<evidence type="ECO:0000313" key="1">
    <source>
        <dbReference type="EMBL" id="MFD0797576.1"/>
    </source>
</evidence>
<reference evidence="2" key="1">
    <citation type="journal article" date="2019" name="Int. J. Syst. Evol. Microbiol.">
        <title>The Global Catalogue of Microorganisms (GCM) 10K type strain sequencing project: providing services to taxonomists for standard genome sequencing and annotation.</title>
        <authorList>
            <consortium name="The Broad Institute Genomics Platform"/>
            <consortium name="The Broad Institute Genome Sequencing Center for Infectious Disease"/>
            <person name="Wu L."/>
            <person name="Ma J."/>
        </authorList>
    </citation>
    <scope>NUCLEOTIDE SEQUENCE [LARGE SCALE GENOMIC DNA]</scope>
    <source>
        <strain evidence="2">CCUG 61948</strain>
    </source>
</reference>
<dbReference type="PANTHER" id="PTHR33639:SF2">
    <property type="entry name" value="DUF393 DOMAIN-CONTAINING PROTEIN"/>
    <property type="match status" value="1"/>
</dbReference>
<dbReference type="InterPro" id="IPR052927">
    <property type="entry name" value="DCC_oxidoreductase"/>
</dbReference>
<dbReference type="EMBL" id="JBHTHY010000006">
    <property type="protein sequence ID" value="MFD0797576.1"/>
    <property type="molecule type" value="Genomic_DNA"/>
</dbReference>
<organism evidence="1 2">
    <name type="scientific">Maribacter chungangensis</name>
    <dbReference type="NCBI Taxonomy" id="1069117"/>
    <lineage>
        <taxon>Bacteria</taxon>
        <taxon>Pseudomonadati</taxon>
        <taxon>Bacteroidota</taxon>
        <taxon>Flavobacteriia</taxon>
        <taxon>Flavobacteriales</taxon>
        <taxon>Flavobacteriaceae</taxon>
        <taxon>Maribacter</taxon>
    </lineage>
</organism>
<keyword evidence="2" id="KW-1185">Reference proteome</keyword>
<dbReference type="PANTHER" id="PTHR33639">
    <property type="entry name" value="THIOL-DISULFIDE OXIDOREDUCTASE DCC"/>
    <property type="match status" value="1"/>
</dbReference>
<dbReference type="InterPro" id="IPR007263">
    <property type="entry name" value="DCC1-like"/>
</dbReference>
<dbReference type="RefSeq" id="WP_379933971.1">
    <property type="nucleotide sequence ID" value="NZ_JBHTHY010000006.1"/>
</dbReference>
<name>A0ABW3B2M2_9FLAO</name>
<accession>A0ABW3B2M2</accession>
<gene>
    <name evidence="1" type="ORF">ACFQZJ_08900</name>
</gene>